<name>A0ABN7V7G3_GIGMA</name>
<feature type="compositionally biased region" description="Basic and acidic residues" evidence="1">
    <location>
        <begin position="14"/>
        <end position="25"/>
    </location>
</feature>
<dbReference type="Proteomes" id="UP000789901">
    <property type="component" value="Unassembled WGS sequence"/>
</dbReference>
<protein>
    <submittedName>
        <fullName evidence="2">19249_t:CDS:1</fullName>
    </submittedName>
</protein>
<evidence type="ECO:0000256" key="1">
    <source>
        <dbReference type="SAM" id="MobiDB-lite"/>
    </source>
</evidence>
<comment type="caution">
    <text evidence="2">The sequence shown here is derived from an EMBL/GenBank/DDBJ whole genome shotgun (WGS) entry which is preliminary data.</text>
</comment>
<gene>
    <name evidence="2" type="ORF">GMARGA_LOCUS14627</name>
</gene>
<dbReference type="EMBL" id="CAJVQB010009777">
    <property type="protein sequence ID" value="CAG8733510.1"/>
    <property type="molecule type" value="Genomic_DNA"/>
</dbReference>
<evidence type="ECO:0000313" key="3">
    <source>
        <dbReference type="Proteomes" id="UP000789901"/>
    </source>
</evidence>
<feature type="region of interest" description="Disordered" evidence="1">
    <location>
        <begin position="1"/>
        <end position="25"/>
    </location>
</feature>
<keyword evidence="3" id="KW-1185">Reference proteome</keyword>
<sequence>MDTQYINRKKKCKERAAEMPEKREMHLTSYSNHYQKCKKQKIVIDENESSKQIRQISAINTEEQQVQNVNVQEMQSSTTMHIEPISATFLTKSSYQKSSNKNDMDPGEVPQELQGLIEIEEMLIIQVFL</sequence>
<proteinExistence type="predicted"/>
<reference evidence="2 3" key="1">
    <citation type="submission" date="2021-06" db="EMBL/GenBank/DDBJ databases">
        <authorList>
            <person name="Kallberg Y."/>
            <person name="Tangrot J."/>
            <person name="Rosling A."/>
        </authorList>
    </citation>
    <scope>NUCLEOTIDE SEQUENCE [LARGE SCALE GENOMIC DNA]</scope>
    <source>
        <strain evidence="2 3">120-4 pot B 10/14</strain>
    </source>
</reference>
<organism evidence="2 3">
    <name type="scientific">Gigaspora margarita</name>
    <dbReference type="NCBI Taxonomy" id="4874"/>
    <lineage>
        <taxon>Eukaryota</taxon>
        <taxon>Fungi</taxon>
        <taxon>Fungi incertae sedis</taxon>
        <taxon>Mucoromycota</taxon>
        <taxon>Glomeromycotina</taxon>
        <taxon>Glomeromycetes</taxon>
        <taxon>Diversisporales</taxon>
        <taxon>Gigasporaceae</taxon>
        <taxon>Gigaspora</taxon>
    </lineage>
</organism>
<accession>A0ABN7V7G3</accession>
<evidence type="ECO:0000313" key="2">
    <source>
        <dbReference type="EMBL" id="CAG8733510.1"/>
    </source>
</evidence>